<dbReference type="Pfam" id="PF06271">
    <property type="entry name" value="RDD"/>
    <property type="match status" value="1"/>
</dbReference>
<protein>
    <submittedName>
        <fullName evidence="7">RDD family protein</fullName>
    </submittedName>
</protein>
<evidence type="ECO:0000313" key="8">
    <source>
        <dbReference type="Proteomes" id="UP000248597"/>
    </source>
</evidence>
<name>A0A2W5L9V0_SPHMC</name>
<reference evidence="7 8" key="1">
    <citation type="submission" date="2017-08" db="EMBL/GenBank/DDBJ databases">
        <title>Infants hospitalized years apart are colonized by the same room-sourced microbial strains.</title>
        <authorList>
            <person name="Brooks B."/>
            <person name="Olm M.R."/>
            <person name="Firek B.A."/>
            <person name="Baker R."/>
            <person name="Thomas B.C."/>
            <person name="Morowitz M.J."/>
            <person name="Banfield J.F."/>
        </authorList>
    </citation>
    <scope>NUCLEOTIDE SEQUENCE [LARGE SCALE GENOMIC DNA]</scope>
    <source>
        <strain evidence="7">S2_005_003_R2_47</strain>
    </source>
</reference>
<feature type="domain" description="RDD" evidence="6">
    <location>
        <begin position="40"/>
        <end position="190"/>
    </location>
</feature>
<evidence type="ECO:0000259" key="6">
    <source>
        <dbReference type="Pfam" id="PF06271"/>
    </source>
</evidence>
<dbReference type="EMBL" id="QFPJ01000007">
    <property type="protein sequence ID" value="PZQ23375.1"/>
    <property type="molecule type" value="Genomic_DNA"/>
</dbReference>
<organism evidence="7 8">
    <name type="scientific">Sphingopyxis macrogoltabida</name>
    <name type="common">Sphingomonas macrogoltabidus</name>
    <dbReference type="NCBI Taxonomy" id="33050"/>
    <lineage>
        <taxon>Bacteria</taxon>
        <taxon>Pseudomonadati</taxon>
        <taxon>Pseudomonadota</taxon>
        <taxon>Alphaproteobacteria</taxon>
        <taxon>Sphingomonadales</taxon>
        <taxon>Sphingomonadaceae</taxon>
        <taxon>Sphingopyxis</taxon>
    </lineage>
</organism>
<comment type="caution">
    <text evidence="7">The sequence shown here is derived from an EMBL/GenBank/DDBJ whole genome shotgun (WGS) entry which is preliminary data.</text>
</comment>
<keyword evidence="2 5" id="KW-0812">Transmembrane</keyword>
<dbReference type="AlphaFoldDB" id="A0A2W5L9V0"/>
<keyword evidence="4 5" id="KW-0472">Membrane</keyword>
<dbReference type="GO" id="GO:0016020">
    <property type="term" value="C:membrane"/>
    <property type="evidence" value="ECO:0007669"/>
    <property type="project" value="UniProtKB-SubCell"/>
</dbReference>
<dbReference type="InterPro" id="IPR010432">
    <property type="entry name" value="RDD"/>
</dbReference>
<gene>
    <name evidence="7" type="ORF">DI569_04575</name>
</gene>
<feature type="transmembrane region" description="Helical" evidence="5">
    <location>
        <begin position="78"/>
        <end position="100"/>
    </location>
</feature>
<dbReference type="PANTHER" id="PTHR38480:SF1">
    <property type="entry name" value="SLR0254 PROTEIN"/>
    <property type="match status" value="1"/>
</dbReference>
<evidence type="ECO:0000256" key="2">
    <source>
        <dbReference type="ARBA" id="ARBA00022692"/>
    </source>
</evidence>
<sequence length="297" mass="32576">MATAVPVAAPAPAKARRRAAGNKIRSFVTPEGIDLQLRIASSGLRLGALIVDVTLILLVLILFSLVTAWTGIASGSDLTIVIWMLGAFVLRTFWFIGFELGSRAATPGKRLMGIRVVARDGGRLTADAVVARNLIRELELFLPLMMVGTGAAEDMVSGWTVAAGVLWSLTLSLFLLFNRDRMRMGDLIAGTWVVMAQRVKLDSDIVAVAGEQADALQFGDAELAVYGIFELQELERVLRGRDPRAMREVADTIRAKIGRPVAEEDDVFLLSYYRQLKARLERGLLFGKRREDKYAAD</sequence>
<comment type="subcellular location">
    <subcellularLocation>
        <location evidence="1">Membrane</location>
        <topology evidence="1">Multi-pass membrane protein</topology>
    </subcellularLocation>
</comment>
<evidence type="ECO:0000256" key="5">
    <source>
        <dbReference type="SAM" id="Phobius"/>
    </source>
</evidence>
<evidence type="ECO:0000256" key="4">
    <source>
        <dbReference type="ARBA" id="ARBA00023136"/>
    </source>
</evidence>
<evidence type="ECO:0000256" key="1">
    <source>
        <dbReference type="ARBA" id="ARBA00004141"/>
    </source>
</evidence>
<keyword evidence="3 5" id="KW-1133">Transmembrane helix</keyword>
<feature type="transmembrane region" description="Helical" evidence="5">
    <location>
        <begin position="46"/>
        <end position="72"/>
    </location>
</feature>
<evidence type="ECO:0000256" key="3">
    <source>
        <dbReference type="ARBA" id="ARBA00022989"/>
    </source>
</evidence>
<dbReference type="PANTHER" id="PTHR38480">
    <property type="entry name" value="SLR0254 PROTEIN"/>
    <property type="match status" value="1"/>
</dbReference>
<feature type="transmembrane region" description="Helical" evidence="5">
    <location>
        <begin position="158"/>
        <end position="177"/>
    </location>
</feature>
<proteinExistence type="predicted"/>
<accession>A0A2W5L9V0</accession>
<dbReference type="Proteomes" id="UP000248597">
    <property type="component" value="Unassembled WGS sequence"/>
</dbReference>
<evidence type="ECO:0000313" key="7">
    <source>
        <dbReference type="EMBL" id="PZQ23375.1"/>
    </source>
</evidence>